<dbReference type="Proteomes" id="UP001418222">
    <property type="component" value="Unassembled WGS sequence"/>
</dbReference>
<dbReference type="EMBL" id="JBBWWQ010000020">
    <property type="protein sequence ID" value="KAK8916099.1"/>
    <property type="molecule type" value="Genomic_DNA"/>
</dbReference>
<protein>
    <submittedName>
        <fullName evidence="4">Pentatricopeptide repeat-containing protein</fullName>
    </submittedName>
</protein>
<dbReference type="Gene3D" id="1.25.40.10">
    <property type="entry name" value="Tetratricopeptide repeat domain"/>
    <property type="match status" value="2"/>
</dbReference>
<keyword evidence="5" id="KW-1185">Reference proteome</keyword>
<evidence type="ECO:0000256" key="1">
    <source>
        <dbReference type="ARBA" id="ARBA00022737"/>
    </source>
</evidence>
<feature type="region of interest" description="Disordered" evidence="3">
    <location>
        <begin position="39"/>
        <end position="64"/>
    </location>
</feature>
<dbReference type="NCBIfam" id="TIGR00756">
    <property type="entry name" value="PPR"/>
    <property type="match status" value="1"/>
</dbReference>
<sequence length="253" mass="27541">MARQTHRSPQLAGVPSLTAVITTMGGCKSWSGAIDRLRPTHAGSGRSLPTTDRHHTDAQCPSSGSATHDCITLFKSPSLGYQIHSNIIVSGFANDSFLSTKLINFYSLCGDLPSALAVFELFPTCNVYLLNSMIRGYSSNGFCQKAINLFRMKRGEEASIPDSYTFICAMKACASALDLRQGKQLHQIAVECGFGADIFISNSLIFMYAKCGSLEGAVHVFDEMPHRDIVSWNSVILAFALNGLHFDVAEMTR</sequence>
<dbReference type="AlphaFoldDB" id="A0AAP0AUP6"/>
<dbReference type="PROSITE" id="PS51257">
    <property type="entry name" value="PROKAR_LIPOPROTEIN"/>
    <property type="match status" value="1"/>
</dbReference>
<dbReference type="PANTHER" id="PTHR47926">
    <property type="entry name" value="PENTATRICOPEPTIDE REPEAT-CONTAINING PROTEIN"/>
    <property type="match status" value="1"/>
</dbReference>
<organism evidence="4 5">
    <name type="scientific">Platanthera zijinensis</name>
    <dbReference type="NCBI Taxonomy" id="2320716"/>
    <lineage>
        <taxon>Eukaryota</taxon>
        <taxon>Viridiplantae</taxon>
        <taxon>Streptophyta</taxon>
        <taxon>Embryophyta</taxon>
        <taxon>Tracheophyta</taxon>
        <taxon>Spermatophyta</taxon>
        <taxon>Magnoliopsida</taxon>
        <taxon>Liliopsida</taxon>
        <taxon>Asparagales</taxon>
        <taxon>Orchidaceae</taxon>
        <taxon>Orchidoideae</taxon>
        <taxon>Orchideae</taxon>
        <taxon>Orchidinae</taxon>
        <taxon>Platanthera</taxon>
    </lineage>
</organism>
<feature type="repeat" description="PPR" evidence="2">
    <location>
        <begin position="197"/>
        <end position="231"/>
    </location>
</feature>
<dbReference type="InterPro" id="IPR011990">
    <property type="entry name" value="TPR-like_helical_dom_sf"/>
</dbReference>
<evidence type="ECO:0000256" key="3">
    <source>
        <dbReference type="SAM" id="MobiDB-lite"/>
    </source>
</evidence>
<dbReference type="GO" id="GO:0009451">
    <property type="term" value="P:RNA modification"/>
    <property type="evidence" value="ECO:0007669"/>
    <property type="project" value="InterPro"/>
</dbReference>
<keyword evidence="1" id="KW-0677">Repeat</keyword>
<comment type="caution">
    <text evidence="4">The sequence shown here is derived from an EMBL/GenBank/DDBJ whole genome shotgun (WGS) entry which is preliminary data.</text>
</comment>
<reference evidence="4 5" key="1">
    <citation type="journal article" date="2022" name="Nat. Plants">
        <title>Genomes of leafy and leafless Platanthera orchids illuminate the evolution of mycoheterotrophy.</title>
        <authorList>
            <person name="Li M.H."/>
            <person name="Liu K.W."/>
            <person name="Li Z."/>
            <person name="Lu H.C."/>
            <person name="Ye Q.L."/>
            <person name="Zhang D."/>
            <person name="Wang J.Y."/>
            <person name="Li Y.F."/>
            <person name="Zhong Z.M."/>
            <person name="Liu X."/>
            <person name="Yu X."/>
            <person name="Liu D.K."/>
            <person name="Tu X.D."/>
            <person name="Liu B."/>
            <person name="Hao Y."/>
            <person name="Liao X.Y."/>
            <person name="Jiang Y.T."/>
            <person name="Sun W.H."/>
            <person name="Chen J."/>
            <person name="Chen Y.Q."/>
            <person name="Ai Y."/>
            <person name="Zhai J.W."/>
            <person name="Wu S.S."/>
            <person name="Zhou Z."/>
            <person name="Hsiao Y.Y."/>
            <person name="Wu W.L."/>
            <person name="Chen Y.Y."/>
            <person name="Lin Y.F."/>
            <person name="Hsu J.L."/>
            <person name="Li C.Y."/>
            <person name="Wang Z.W."/>
            <person name="Zhao X."/>
            <person name="Zhong W.Y."/>
            <person name="Ma X.K."/>
            <person name="Ma L."/>
            <person name="Huang J."/>
            <person name="Chen G.Z."/>
            <person name="Huang M.Z."/>
            <person name="Huang L."/>
            <person name="Peng D.H."/>
            <person name="Luo Y.B."/>
            <person name="Zou S.Q."/>
            <person name="Chen S.P."/>
            <person name="Lan S."/>
            <person name="Tsai W.C."/>
            <person name="Van de Peer Y."/>
            <person name="Liu Z.J."/>
        </authorList>
    </citation>
    <scope>NUCLEOTIDE SEQUENCE [LARGE SCALE GENOMIC DNA]</scope>
    <source>
        <strain evidence="4">Lor287</strain>
    </source>
</reference>
<accession>A0AAP0AUP6</accession>
<dbReference type="Pfam" id="PF01535">
    <property type="entry name" value="PPR"/>
    <property type="match status" value="2"/>
</dbReference>
<evidence type="ECO:0000256" key="2">
    <source>
        <dbReference type="PROSITE-ProRule" id="PRU00708"/>
    </source>
</evidence>
<evidence type="ECO:0000313" key="5">
    <source>
        <dbReference type="Proteomes" id="UP001418222"/>
    </source>
</evidence>
<name>A0AAP0AUP6_9ASPA</name>
<evidence type="ECO:0000313" key="4">
    <source>
        <dbReference type="EMBL" id="KAK8916099.1"/>
    </source>
</evidence>
<dbReference type="InterPro" id="IPR046960">
    <property type="entry name" value="PPR_At4g14850-like_plant"/>
</dbReference>
<dbReference type="GO" id="GO:0003723">
    <property type="term" value="F:RNA binding"/>
    <property type="evidence" value="ECO:0007669"/>
    <property type="project" value="InterPro"/>
</dbReference>
<proteinExistence type="predicted"/>
<dbReference type="PROSITE" id="PS51375">
    <property type="entry name" value="PPR"/>
    <property type="match status" value="1"/>
</dbReference>
<gene>
    <name evidence="4" type="primary">PCMP-H80</name>
    <name evidence="4" type="ORF">KSP39_PZI022531</name>
</gene>
<dbReference type="InterPro" id="IPR002885">
    <property type="entry name" value="PPR_rpt"/>
</dbReference>